<dbReference type="PANTHER" id="PTHR30627">
    <property type="entry name" value="PEPTIDOGLYCAN D,D-TRANSPEPTIDASE"/>
    <property type="match status" value="1"/>
</dbReference>
<evidence type="ECO:0000256" key="6">
    <source>
        <dbReference type="ARBA" id="ARBA00022960"/>
    </source>
</evidence>
<evidence type="ECO:0000256" key="5">
    <source>
        <dbReference type="ARBA" id="ARBA00022692"/>
    </source>
</evidence>
<evidence type="ECO:0000256" key="2">
    <source>
        <dbReference type="ARBA" id="ARBA00004236"/>
    </source>
</evidence>
<keyword evidence="5 13" id="KW-0812">Transmembrane</keyword>
<dbReference type="GO" id="GO:0008658">
    <property type="term" value="F:penicillin binding"/>
    <property type="evidence" value="ECO:0007669"/>
    <property type="project" value="InterPro"/>
</dbReference>
<evidence type="ECO:0000256" key="12">
    <source>
        <dbReference type="SAM" id="MobiDB-lite"/>
    </source>
</evidence>
<comment type="similarity">
    <text evidence="3">Belongs to the transpeptidase family.</text>
</comment>
<dbReference type="EMBL" id="OBQC01000002">
    <property type="protein sequence ID" value="SOC36256.1"/>
    <property type="molecule type" value="Genomic_DNA"/>
</dbReference>
<evidence type="ECO:0000256" key="4">
    <source>
        <dbReference type="ARBA" id="ARBA00022475"/>
    </source>
</evidence>
<dbReference type="Proteomes" id="UP000219252">
    <property type="component" value="Unassembled WGS sequence"/>
</dbReference>
<keyword evidence="10" id="KW-0961">Cell wall biogenesis/degradation</keyword>
<evidence type="ECO:0000256" key="10">
    <source>
        <dbReference type="ARBA" id="ARBA00023316"/>
    </source>
</evidence>
<keyword evidence="8 13" id="KW-1133">Transmembrane helix</keyword>
<dbReference type="InterPro" id="IPR012338">
    <property type="entry name" value="Beta-lactam/transpept-like"/>
</dbReference>
<evidence type="ECO:0000313" key="17">
    <source>
        <dbReference type="Proteomes" id="UP000219252"/>
    </source>
</evidence>
<dbReference type="Gene3D" id="3.90.1310.10">
    <property type="entry name" value="Penicillin-binding protein 2a (Domain 2)"/>
    <property type="match status" value="1"/>
</dbReference>
<dbReference type="RefSeq" id="WP_097148257.1">
    <property type="nucleotide sequence ID" value="NZ_OBQC01000002.1"/>
</dbReference>
<protein>
    <submittedName>
        <fullName evidence="16">Cell elongation-specific peptidoglycan D,D-transpeptidase</fullName>
    </submittedName>
</protein>
<keyword evidence="4" id="KW-1003">Cell membrane</keyword>
<keyword evidence="11" id="KW-0175">Coiled coil</keyword>
<feature type="transmembrane region" description="Helical" evidence="13">
    <location>
        <begin position="21"/>
        <end position="41"/>
    </location>
</feature>
<evidence type="ECO:0000256" key="11">
    <source>
        <dbReference type="SAM" id="Coils"/>
    </source>
</evidence>
<evidence type="ECO:0000259" key="15">
    <source>
        <dbReference type="Pfam" id="PF03717"/>
    </source>
</evidence>
<feature type="compositionally biased region" description="Acidic residues" evidence="12">
    <location>
        <begin position="725"/>
        <end position="737"/>
    </location>
</feature>
<evidence type="ECO:0000256" key="8">
    <source>
        <dbReference type="ARBA" id="ARBA00022989"/>
    </source>
</evidence>
<dbReference type="Pfam" id="PF00905">
    <property type="entry name" value="Transpeptidase"/>
    <property type="match status" value="1"/>
</dbReference>
<dbReference type="GO" id="GO:0071972">
    <property type="term" value="F:peptidoglycan L,D-transpeptidase activity"/>
    <property type="evidence" value="ECO:0007669"/>
    <property type="project" value="TreeGrafter"/>
</dbReference>
<dbReference type="SUPFAM" id="SSF56519">
    <property type="entry name" value="Penicillin binding protein dimerisation domain"/>
    <property type="match status" value="1"/>
</dbReference>
<feature type="coiled-coil region" evidence="11">
    <location>
        <begin position="137"/>
        <end position="173"/>
    </location>
</feature>
<accession>A0A285U6T4</accession>
<evidence type="ECO:0000256" key="1">
    <source>
        <dbReference type="ARBA" id="ARBA00004167"/>
    </source>
</evidence>
<name>A0A285U6T4_9BACL</name>
<dbReference type="SUPFAM" id="SSF56601">
    <property type="entry name" value="beta-lactamase/transpeptidase-like"/>
    <property type="match status" value="1"/>
</dbReference>
<keyword evidence="7" id="KW-0573">Peptidoglycan synthesis</keyword>
<feature type="domain" description="Penicillin-binding protein dimerisation" evidence="15">
    <location>
        <begin position="69"/>
        <end position="311"/>
    </location>
</feature>
<evidence type="ECO:0000256" key="7">
    <source>
        <dbReference type="ARBA" id="ARBA00022984"/>
    </source>
</evidence>
<dbReference type="GO" id="GO:0071555">
    <property type="term" value="P:cell wall organization"/>
    <property type="evidence" value="ECO:0007669"/>
    <property type="project" value="UniProtKB-KW"/>
</dbReference>
<evidence type="ECO:0000259" key="14">
    <source>
        <dbReference type="Pfam" id="PF00905"/>
    </source>
</evidence>
<dbReference type="InterPro" id="IPR001460">
    <property type="entry name" value="PCN-bd_Tpept"/>
</dbReference>
<evidence type="ECO:0000256" key="9">
    <source>
        <dbReference type="ARBA" id="ARBA00023136"/>
    </source>
</evidence>
<sequence>MRKLPKNNRASSVKAKYRANLSFRMNVLFFSIFVLFSLLIFRLGYLQIVKGEDYVRAIERTEEISVNTSVARGRIYDRYGRILVDNEPENAITYTKMPSTTTSEMLTIAEQLAMLIEQPVDRITYRDKLDFWILLNKEEAYAKVSEEEEAALKANEELDSKQVQIEIDRLVRERITDEELAQLTEHELEVLAIYREMTSGYNLSPQIIKNENVTPEEFARVSERLPDLPGINTTTDWKRVRLNSLSILGRTTVPRKGIPLTKLDYFLARDYSRNDRVGESYFEAQYEELLQGKKSVVKNVTNKKGQVIDTVTTYEGEPGNDLVSTIDIELQQEAERIVEEKLLELKSIGGSKLLDRAFFVMMNPNTGELLAVVGKKIETDPKTGESYIIDYSYGTFTTAYEAGSTIKAATVLMGYKEGVISPGKRLIDQPIKLLNTEPKSSIFNRSGAIPMDDLKALERSSNSYMFQIAMLMGGTNYSYNMPLIIRDDTLSRMRNGFAEFGLGVNTGIDLPGEFPGFQGVPDNPGVVLNQAIGQYDTYTTMQLAQYISTVANGGYRIQPRILKEIREPSQDGQNLGLLVEEITPTVLNRISNSESEIEHVKKGLRQVYIGSQGSARGNFKDAPYTAAGKTGTAEVVYYGPIREEWRTNTVTLSHVGFAPYENPEVAYAVVIPWASTNFNLYLDHNNQIAREVLDYYFELKKKYAENGLSSHSVEQKILPPTTDEKIDEETEEQIVEE</sequence>
<evidence type="ECO:0000256" key="3">
    <source>
        <dbReference type="ARBA" id="ARBA00007171"/>
    </source>
</evidence>
<dbReference type="Pfam" id="PF03717">
    <property type="entry name" value="PBP_dimer"/>
    <property type="match status" value="1"/>
</dbReference>
<gene>
    <name evidence="16" type="ORF">SAMN05877842_102181</name>
</gene>
<dbReference type="Gene3D" id="1.10.10.1230">
    <property type="entry name" value="Penicillin-binding protein, N-terminal non-catalytic domain, head sub-domain"/>
    <property type="match status" value="1"/>
</dbReference>
<proteinExistence type="inferred from homology"/>
<organism evidence="16 17">
    <name type="scientific">Ureibacillus acetophenoni</name>
    <dbReference type="NCBI Taxonomy" id="614649"/>
    <lineage>
        <taxon>Bacteria</taxon>
        <taxon>Bacillati</taxon>
        <taxon>Bacillota</taxon>
        <taxon>Bacilli</taxon>
        <taxon>Bacillales</taxon>
        <taxon>Caryophanaceae</taxon>
        <taxon>Ureibacillus</taxon>
    </lineage>
</organism>
<keyword evidence="6" id="KW-0133">Cell shape</keyword>
<dbReference type="InterPro" id="IPR050515">
    <property type="entry name" value="Beta-lactam/transpept"/>
</dbReference>
<dbReference type="GO" id="GO:0009252">
    <property type="term" value="P:peptidoglycan biosynthetic process"/>
    <property type="evidence" value="ECO:0007669"/>
    <property type="project" value="UniProtKB-KW"/>
</dbReference>
<keyword evidence="17" id="KW-1185">Reference proteome</keyword>
<feature type="region of interest" description="Disordered" evidence="12">
    <location>
        <begin position="712"/>
        <end position="737"/>
    </location>
</feature>
<dbReference type="GO" id="GO:0008360">
    <property type="term" value="P:regulation of cell shape"/>
    <property type="evidence" value="ECO:0007669"/>
    <property type="project" value="UniProtKB-KW"/>
</dbReference>
<dbReference type="GO" id="GO:0005886">
    <property type="term" value="C:plasma membrane"/>
    <property type="evidence" value="ECO:0007669"/>
    <property type="project" value="UniProtKB-SubCell"/>
</dbReference>
<dbReference type="OrthoDB" id="9770103at2"/>
<dbReference type="Gene3D" id="3.40.710.10">
    <property type="entry name" value="DD-peptidase/beta-lactamase superfamily"/>
    <property type="match status" value="1"/>
</dbReference>
<keyword evidence="9 13" id="KW-0472">Membrane</keyword>
<dbReference type="AlphaFoldDB" id="A0A285U6T4"/>
<feature type="domain" description="Penicillin-binding protein transpeptidase" evidence="14">
    <location>
        <begin position="358"/>
        <end position="692"/>
    </location>
</feature>
<evidence type="ECO:0000256" key="13">
    <source>
        <dbReference type="SAM" id="Phobius"/>
    </source>
</evidence>
<evidence type="ECO:0000313" key="16">
    <source>
        <dbReference type="EMBL" id="SOC36256.1"/>
    </source>
</evidence>
<dbReference type="PANTHER" id="PTHR30627:SF2">
    <property type="entry name" value="PEPTIDOGLYCAN D,D-TRANSPEPTIDASE MRDA"/>
    <property type="match status" value="1"/>
</dbReference>
<comment type="subcellular location">
    <subcellularLocation>
        <location evidence="2">Cell membrane</location>
    </subcellularLocation>
    <subcellularLocation>
        <location evidence="1">Membrane</location>
        <topology evidence="1">Single-pass membrane protein</topology>
    </subcellularLocation>
</comment>
<reference evidence="17" key="1">
    <citation type="submission" date="2017-08" db="EMBL/GenBank/DDBJ databases">
        <authorList>
            <person name="Varghese N."/>
            <person name="Submissions S."/>
        </authorList>
    </citation>
    <scope>NUCLEOTIDE SEQUENCE [LARGE SCALE GENOMIC DNA]</scope>
    <source>
        <strain evidence="17">JC23</strain>
    </source>
</reference>
<dbReference type="InterPro" id="IPR005311">
    <property type="entry name" value="PBP_dimer"/>
</dbReference>
<dbReference type="InterPro" id="IPR036138">
    <property type="entry name" value="PBP_dimer_sf"/>
</dbReference>